<dbReference type="GO" id="GO:0000166">
    <property type="term" value="F:nucleotide binding"/>
    <property type="evidence" value="ECO:0007669"/>
    <property type="project" value="UniProtKB-KW"/>
</dbReference>
<dbReference type="FunFam" id="1.10.287.70:FF:000181">
    <property type="entry name" value="Cyclic nucleotide-gated potassium channel mll3241"/>
    <property type="match status" value="1"/>
</dbReference>
<keyword evidence="7" id="KW-0631">Potassium channel</keyword>
<feature type="transmembrane region" description="Helical" evidence="15">
    <location>
        <begin position="216"/>
        <end position="241"/>
    </location>
</feature>
<dbReference type="Gene3D" id="1.20.120.350">
    <property type="entry name" value="Voltage-gated potassium channels. Chain C"/>
    <property type="match status" value="1"/>
</dbReference>
<keyword evidence="11" id="KW-0406">Ion transport</keyword>
<dbReference type="GO" id="GO:0001508">
    <property type="term" value="P:action potential"/>
    <property type="evidence" value="ECO:0007669"/>
    <property type="project" value="TreeGrafter"/>
</dbReference>
<dbReference type="PANTHER" id="PTHR11537:SF254">
    <property type="entry name" value="POTASSIUM VOLTAGE-GATED CHANNEL PROTEIN SHAB"/>
    <property type="match status" value="1"/>
</dbReference>
<dbReference type="PROSITE" id="PS51202">
    <property type="entry name" value="RCK_C"/>
    <property type="match status" value="1"/>
</dbReference>
<keyword evidence="2" id="KW-0813">Transport</keyword>
<dbReference type="InterPro" id="IPR036291">
    <property type="entry name" value="NAD(P)-bd_dom_sf"/>
</dbReference>
<keyword evidence="5 15" id="KW-0812">Transmembrane</keyword>
<evidence type="ECO:0000256" key="2">
    <source>
        <dbReference type="ARBA" id="ARBA00022448"/>
    </source>
</evidence>
<evidence type="ECO:0000256" key="10">
    <source>
        <dbReference type="ARBA" id="ARBA00022989"/>
    </source>
</evidence>
<evidence type="ECO:0000256" key="4">
    <source>
        <dbReference type="ARBA" id="ARBA00022538"/>
    </source>
</evidence>
<evidence type="ECO:0000256" key="7">
    <source>
        <dbReference type="ARBA" id="ARBA00022826"/>
    </source>
</evidence>
<dbReference type="GO" id="GO:0008076">
    <property type="term" value="C:voltage-gated potassium channel complex"/>
    <property type="evidence" value="ECO:0007669"/>
    <property type="project" value="InterPro"/>
</dbReference>
<feature type="transmembrane region" description="Helical" evidence="15">
    <location>
        <begin position="187"/>
        <end position="204"/>
    </location>
</feature>
<comment type="subcellular location">
    <subcellularLocation>
        <location evidence="1">Cell membrane</location>
        <topology evidence="1">Multi-pass membrane protein</topology>
    </subcellularLocation>
</comment>
<feature type="domain" description="RCK C-terminal" evidence="17">
    <location>
        <begin position="392"/>
        <end position="476"/>
    </location>
</feature>
<evidence type="ECO:0000256" key="6">
    <source>
        <dbReference type="ARBA" id="ARBA00022741"/>
    </source>
</evidence>
<dbReference type="GO" id="GO:0005249">
    <property type="term" value="F:voltage-gated potassium channel activity"/>
    <property type="evidence" value="ECO:0007669"/>
    <property type="project" value="InterPro"/>
</dbReference>
<evidence type="ECO:0000256" key="11">
    <source>
        <dbReference type="ARBA" id="ARBA00023065"/>
    </source>
</evidence>
<evidence type="ECO:0000256" key="3">
    <source>
        <dbReference type="ARBA" id="ARBA00022475"/>
    </source>
</evidence>
<dbReference type="PROSITE" id="PS51201">
    <property type="entry name" value="RCK_N"/>
    <property type="match status" value="1"/>
</dbReference>
<keyword evidence="12 15" id="KW-0472">Membrane</keyword>
<keyword evidence="3" id="KW-1003">Cell membrane</keyword>
<dbReference type="PANTHER" id="PTHR11537">
    <property type="entry name" value="VOLTAGE-GATED POTASSIUM CHANNEL"/>
    <property type="match status" value="1"/>
</dbReference>
<evidence type="ECO:0000259" key="16">
    <source>
        <dbReference type="PROSITE" id="PS51201"/>
    </source>
</evidence>
<accession>A0A3B1BQG6</accession>
<evidence type="ECO:0000256" key="12">
    <source>
        <dbReference type="ARBA" id="ARBA00023136"/>
    </source>
</evidence>
<reference evidence="18" key="1">
    <citation type="submission" date="2018-06" db="EMBL/GenBank/DDBJ databases">
        <authorList>
            <person name="Zhirakovskaya E."/>
        </authorList>
    </citation>
    <scope>NUCLEOTIDE SEQUENCE</scope>
</reference>
<keyword evidence="4" id="KW-0633">Potassium transport</keyword>
<gene>
    <name evidence="18" type="ORF">MNBD_NITROSPINAE04-1538</name>
</gene>
<evidence type="ECO:0000259" key="17">
    <source>
        <dbReference type="PROSITE" id="PS51202"/>
    </source>
</evidence>
<dbReference type="Gene3D" id="1.10.287.70">
    <property type="match status" value="1"/>
</dbReference>
<sequence>MKQTVFEILEGTSRYQKTSNAVTAFIMSIVVLSCIAIVIETVEPLSVKFFNALELFEYFSIAIFTVEYVFRVWACVESPKYNHPLFGRIRFMLSPMALVDLLAILPFYLTFVVADLRFIRALRLLRIFRIFKIARYSKALLTFGRILASKKEELIVTAVLGLILIFFSSSFMYFIEHDAQPEAFASIPDAMWWAVITLTTVGYGDIHPITLSGKLLGGFIAIVGIGMFALPAGILGSAFVIEEVFGHRRVSMKNHFVLCGLGKIGIQVMKQLKLFNKDVIVVEKNKNNPLLQTAHDMGVTKVIGDIRMEETLDQAFIHDAQCLIAVSDDDLANLEAALNARKAKKDIHIVLRVLDHNLAEKIQTGFGIESSFSPSALAAPAFAMAAIDRSVIGSFYVGDDLMLNMELVIKKGAPLDGMTTVDLEKTGDMSILAYEDAATGKRMLHISESIILRAGDKLVLSTVPDMRNRIHEINRPA</sequence>
<dbReference type="AlphaFoldDB" id="A0A3B1BQG6"/>
<dbReference type="SUPFAM" id="SSF116726">
    <property type="entry name" value="TrkA C-terminal domain-like"/>
    <property type="match status" value="1"/>
</dbReference>
<evidence type="ECO:0000313" key="18">
    <source>
        <dbReference type="EMBL" id="VAX18182.1"/>
    </source>
</evidence>
<keyword evidence="8" id="KW-0851">Voltage-gated channel</keyword>
<keyword evidence="9" id="KW-0630">Potassium</keyword>
<name>A0A3B1BQG6_9ZZZZ</name>
<proteinExistence type="predicted"/>
<feature type="transmembrane region" description="Helical" evidence="15">
    <location>
        <begin position="154"/>
        <end position="175"/>
    </location>
</feature>
<dbReference type="InterPro" id="IPR003148">
    <property type="entry name" value="RCK_N"/>
</dbReference>
<feature type="domain" description="RCK N-terminal" evidence="16">
    <location>
        <begin position="253"/>
        <end position="372"/>
    </location>
</feature>
<dbReference type="Pfam" id="PF00520">
    <property type="entry name" value="Ion_trans"/>
    <property type="match status" value="1"/>
</dbReference>
<dbReference type="InterPro" id="IPR005821">
    <property type="entry name" value="Ion_trans_dom"/>
</dbReference>
<dbReference type="InterPro" id="IPR036721">
    <property type="entry name" value="RCK_C_sf"/>
</dbReference>
<dbReference type="InterPro" id="IPR027359">
    <property type="entry name" value="Volt_channel_dom_sf"/>
</dbReference>
<dbReference type="InterPro" id="IPR006037">
    <property type="entry name" value="RCK_C"/>
</dbReference>
<evidence type="ECO:0000256" key="14">
    <source>
        <dbReference type="ARBA" id="ARBA00029579"/>
    </source>
</evidence>
<feature type="transmembrane region" description="Helical" evidence="15">
    <location>
        <begin position="21"/>
        <end position="39"/>
    </location>
</feature>
<evidence type="ECO:0000256" key="13">
    <source>
        <dbReference type="ARBA" id="ARBA00023303"/>
    </source>
</evidence>
<feature type="transmembrane region" description="Helical" evidence="15">
    <location>
        <begin position="97"/>
        <end position="119"/>
    </location>
</feature>
<dbReference type="Gene3D" id="3.40.50.720">
    <property type="entry name" value="NAD(P)-binding Rossmann-like Domain"/>
    <property type="match status" value="1"/>
</dbReference>
<dbReference type="Pfam" id="PF02254">
    <property type="entry name" value="TrkA_N"/>
    <property type="match status" value="1"/>
</dbReference>
<evidence type="ECO:0000256" key="8">
    <source>
        <dbReference type="ARBA" id="ARBA00022882"/>
    </source>
</evidence>
<evidence type="ECO:0000256" key="15">
    <source>
        <dbReference type="SAM" id="Phobius"/>
    </source>
</evidence>
<organism evidence="18">
    <name type="scientific">hydrothermal vent metagenome</name>
    <dbReference type="NCBI Taxonomy" id="652676"/>
    <lineage>
        <taxon>unclassified sequences</taxon>
        <taxon>metagenomes</taxon>
        <taxon>ecological metagenomes</taxon>
    </lineage>
</organism>
<dbReference type="SUPFAM" id="SSF81324">
    <property type="entry name" value="Voltage-gated potassium channels"/>
    <property type="match status" value="1"/>
</dbReference>
<dbReference type="PROSITE" id="PS51257">
    <property type="entry name" value="PROKAR_LIPOPROTEIN"/>
    <property type="match status" value="1"/>
</dbReference>
<protein>
    <recommendedName>
        <fullName evidence="14">BK channel</fullName>
    </recommendedName>
</protein>
<keyword evidence="13 18" id="KW-0407">Ion channel</keyword>
<keyword evidence="10 15" id="KW-1133">Transmembrane helix</keyword>
<dbReference type="InterPro" id="IPR028325">
    <property type="entry name" value="VG_K_chnl"/>
</dbReference>
<evidence type="ECO:0000256" key="1">
    <source>
        <dbReference type="ARBA" id="ARBA00004651"/>
    </source>
</evidence>
<dbReference type="PRINTS" id="PR00169">
    <property type="entry name" value="KCHANNEL"/>
</dbReference>
<evidence type="ECO:0000256" key="9">
    <source>
        <dbReference type="ARBA" id="ARBA00022958"/>
    </source>
</evidence>
<dbReference type="SUPFAM" id="SSF51735">
    <property type="entry name" value="NAD(P)-binding Rossmann-fold domains"/>
    <property type="match status" value="1"/>
</dbReference>
<keyword evidence="6" id="KW-0547">Nucleotide-binding</keyword>
<evidence type="ECO:0000256" key="5">
    <source>
        <dbReference type="ARBA" id="ARBA00022692"/>
    </source>
</evidence>
<dbReference type="EMBL" id="UOGA01000117">
    <property type="protein sequence ID" value="VAX18182.1"/>
    <property type="molecule type" value="Genomic_DNA"/>
</dbReference>